<evidence type="ECO:0000259" key="3">
    <source>
        <dbReference type="PROSITE" id="PS51387"/>
    </source>
</evidence>
<dbReference type="InterPro" id="IPR016166">
    <property type="entry name" value="FAD-bd_PCMH"/>
</dbReference>
<protein>
    <submittedName>
        <fullName evidence="4">FAD-binding oxidoreductase</fullName>
    </submittedName>
</protein>
<organism evidence="4 5">
    <name type="scientific">Rheinheimera riviphila</name>
    <dbReference type="NCBI Taxonomy" id="1834037"/>
    <lineage>
        <taxon>Bacteria</taxon>
        <taxon>Pseudomonadati</taxon>
        <taxon>Pseudomonadota</taxon>
        <taxon>Gammaproteobacteria</taxon>
        <taxon>Chromatiales</taxon>
        <taxon>Chromatiaceae</taxon>
        <taxon>Rheinheimera</taxon>
    </lineage>
</organism>
<dbReference type="Gene3D" id="3.30.465.10">
    <property type="match status" value="1"/>
</dbReference>
<dbReference type="PANTHER" id="PTHR11748:SF114">
    <property type="entry name" value="ARYL-ALCOHOL OXIDASE VANILLYL-ALCOHOL OXIDASE (AFU_ORTHOLOGUE AFUA_3G09500)-RELATED"/>
    <property type="match status" value="1"/>
</dbReference>
<keyword evidence="5" id="KW-1185">Reference proteome</keyword>
<dbReference type="InterPro" id="IPR016164">
    <property type="entry name" value="FAD-linked_Oxase-like_C"/>
</dbReference>
<dbReference type="GO" id="GO:0004458">
    <property type="term" value="F:D-lactate dehydrogenase (cytochrome) activity"/>
    <property type="evidence" value="ECO:0007669"/>
    <property type="project" value="TreeGrafter"/>
</dbReference>
<dbReference type="SUPFAM" id="SSF56176">
    <property type="entry name" value="FAD-binding/transporter-associated domain-like"/>
    <property type="match status" value="1"/>
</dbReference>
<evidence type="ECO:0000313" key="4">
    <source>
        <dbReference type="EMBL" id="RVU37264.1"/>
    </source>
</evidence>
<gene>
    <name evidence="4" type="ORF">EOE67_11795</name>
</gene>
<dbReference type="InterPro" id="IPR006094">
    <property type="entry name" value="Oxid_FAD_bind_N"/>
</dbReference>
<comment type="caution">
    <text evidence="4">The sequence shown here is derived from an EMBL/GenBank/DDBJ whole genome shotgun (WGS) entry which is preliminary data.</text>
</comment>
<dbReference type="InterPro" id="IPR036318">
    <property type="entry name" value="FAD-bd_PCMH-like_sf"/>
</dbReference>
<evidence type="ECO:0000256" key="1">
    <source>
        <dbReference type="ARBA" id="ARBA00022630"/>
    </source>
</evidence>
<dbReference type="InterPro" id="IPR016170">
    <property type="entry name" value="Cytok_DH_C_sf"/>
</dbReference>
<evidence type="ECO:0000256" key="2">
    <source>
        <dbReference type="ARBA" id="ARBA00022827"/>
    </source>
</evidence>
<proteinExistence type="predicted"/>
<dbReference type="Proteomes" id="UP000283077">
    <property type="component" value="Unassembled WGS sequence"/>
</dbReference>
<dbReference type="Gene3D" id="1.10.45.10">
    <property type="entry name" value="Vanillyl-alcohol Oxidase, Chain A, domain 4"/>
    <property type="match status" value="1"/>
</dbReference>
<dbReference type="GO" id="GO:0008720">
    <property type="term" value="F:D-lactate dehydrogenase (NAD+) activity"/>
    <property type="evidence" value="ECO:0007669"/>
    <property type="project" value="TreeGrafter"/>
</dbReference>
<sequence>MLHSDTFAAAVAQWQQLLGADQVITHTEQTHLAATATFLTTSQVLAILRPDKTQLAACLRIATEFNIAVYPVSSGKNWGYGSRVPSCRQAVLIDLIRLKQISDYQPQQHVVRVEAGVTQQELAEYLQQQGGMDWMDCTGSHPDCSIVGNTVERGFGHTPYGEHANFIAGLEVMLADGSIIHTGFHRFDNAKAAGLYKWGLGPGLDQLFLQSNLGIVLSMTLWLMPKPEKFIAFYLSAKTDAALEAIVAALTPLKQQGIITSLPHIANEFRVLGGMQQYPWQRAQELKQTGFPLPAVLKTELQQKWQVGNWNVSGALYGTKEQVANAKRQVRRALSKVPAARLNFISDELLCFIERYQKLIALITRMDIPGMLKVLRPVHNMMKGLPSSQFLSSAYWRKQQKASADVDLDRDGVGLIWCAFVGPATSATARELMNIISDVLTRHGFEPGVTFTLLNERCLDAVISLLFDRQAIAPDGQSWDDKALACRLELYQQMFQHGFYPYRVDVDMMKLLNTTGDVSYRQLLQRLKGCLDPAGILAPGRYIADPMQELSE</sequence>
<accession>A0A437QRZ1</accession>
<reference evidence="4 5" key="1">
    <citation type="submission" date="2019-01" db="EMBL/GenBank/DDBJ databases">
        <authorList>
            <person name="Chen W.-M."/>
        </authorList>
    </citation>
    <scope>NUCLEOTIDE SEQUENCE [LARGE SCALE GENOMIC DNA]</scope>
    <source>
        <strain evidence="4 5">KYPC3</strain>
    </source>
</reference>
<dbReference type="InterPro" id="IPR016171">
    <property type="entry name" value="Vanillyl_alc_oxidase_C-sub2"/>
</dbReference>
<keyword evidence="1" id="KW-0285">Flavoprotein</keyword>
<feature type="domain" description="FAD-binding PCMH-type" evidence="3">
    <location>
        <begin position="37"/>
        <end position="226"/>
    </location>
</feature>
<dbReference type="RefSeq" id="WP_127699274.1">
    <property type="nucleotide sequence ID" value="NZ_SACS01000011.1"/>
</dbReference>
<dbReference type="Pfam" id="PF01565">
    <property type="entry name" value="FAD_binding_4"/>
    <property type="match status" value="1"/>
</dbReference>
<dbReference type="EMBL" id="SACS01000011">
    <property type="protein sequence ID" value="RVU37264.1"/>
    <property type="molecule type" value="Genomic_DNA"/>
</dbReference>
<name>A0A437QRZ1_9GAMM</name>
<evidence type="ECO:0000313" key="5">
    <source>
        <dbReference type="Proteomes" id="UP000283077"/>
    </source>
</evidence>
<dbReference type="AlphaFoldDB" id="A0A437QRZ1"/>
<dbReference type="InterPro" id="IPR016169">
    <property type="entry name" value="FAD-bd_PCMH_sub2"/>
</dbReference>
<dbReference type="GO" id="GO:0071949">
    <property type="term" value="F:FAD binding"/>
    <property type="evidence" value="ECO:0007669"/>
    <property type="project" value="InterPro"/>
</dbReference>
<dbReference type="SUPFAM" id="SSF55103">
    <property type="entry name" value="FAD-linked oxidases, C-terminal domain"/>
    <property type="match status" value="1"/>
</dbReference>
<dbReference type="InterPro" id="IPR016167">
    <property type="entry name" value="FAD-bd_PCMH_sub1"/>
</dbReference>
<dbReference type="GO" id="GO:1903457">
    <property type="term" value="P:lactate catabolic process"/>
    <property type="evidence" value="ECO:0007669"/>
    <property type="project" value="TreeGrafter"/>
</dbReference>
<keyword evidence="2" id="KW-0274">FAD</keyword>
<dbReference type="Gene3D" id="3.30.43.10">
    <property type="entry name" value="Uridine Diphospho-n-acetylenolpyruvylglucosamine Reductase, domain 2"/>
    <property type="match status" value="1"/>
</dbReference>
<dbReference type="PROSITE" id="PS51387">
    <property type="entry name" value="FAD_PCMH"/>
    <property type="match status" value="1"/>
</dbReference>
<dbReference type="Gene3D" id="3.40.462.10">
    <property type="entry name" value="FAD-linked oxidases, C-terminal domain"/>
    <property type="match status" value="1"/>
</dbReference>
<dbReference type="PANTHER" id="PTHR11748">
    <property type="entry name" value="D-LACTATE DEHYDROGENASE"/>
    <property type="match status" value="1"/>
</dbReference>
<dbReference type="OrthoDB" id="9811557at2"/>